<evidence type="ECO:0000313" key="2">
    <source>
        <dbReference type="Proteomes" id="UP001479290"/>
    </source>
</evidence>
<accession>A0AAW2A0G9</accession>
<evidence type="ECO:0000313" key="1">
    <source>
        <dbReference type="EMBL" id="KAK9966221.1"/>
    </source>
</evidence>
<organism evidence="1 2">
    <name type="scientific">Culter alburnus</name>
    <name type="common">Topmouth culter</name>
    <dbReference type="NCBI Taxonomy" id="194366"/>
    <lineage>
        <taxon>Eukaryota</taxon>
        <taxon>Metazoa</taxon>
        <taxon>Chordata</taxon>
        <taxon>Craniata</taxon>
        <taxon>Vertebrata</taxon>
        <taxon>Euteleostomi</taxon>
        <taxon>Actinopterygii</taxon>
        <taxon>Neopterygii</taxon>
        <taxon>Teleostei</taxon>
        <taxon>Ostariophysi</taxon>
        <taxon>Cypriniformes</taxon>
        <taxon>Xenocyprididae</taxon>
        <taxon>Xenocypridinae</taxon>
        <taxon>Culter</taxon>
    </lineage>
</organism>
<keyword evidence="2" id="KW-1185">Reference proteome</keyword>
<dbReference type="Proteomes" id="UP001479290">
    <property type="component" value="Unassembled WGS sequence"/>
</dbReference>
<protein>
    <submittedName>
        <fullName evidence="1">Uncharacterized protein</fullName>
    </submittedName>
</protein>
<proteinExistence type="predicted"/>
<reference evidence="1 2" key="1">
    <citation type="submission" date="2024-05" db="EMBL/GenBank/DDBJ databases">
        <title>A high-quality chromosomal-level genome assembly of Topmouth culter (Culter alburnus).</title>
        <authorList>
            <person name="Zhao H."/>
        </authorList>
    </citation>
    <scope>NUCLEOTIDE SEQUENCE [LARGE SCALE GENOMIC DNA]</scope>
    <source>
        <strain evidence="1">CATC2023</strain>
        <tissue evidence="1">Muscle</tissue>
    </source>
</reference>
<feature type="non-terminal residue" evidence="1">
    <location>
        <position position="1"/>
    </location>
</feature>
<gene>
    <name evidence="1" type="ORF">ABG768_003344</name>
</gene>
<dbReference type="AlphaFoldDB" id="A0AAW2A0G9"/>
<dbReference type="EMBL" id="JAWDJR010000011">
    <property type="protein sequence ID" value="KAK9966221.1"/>
    <property type="molecule type" value="Genomic_DNA"/>
</dbReference>
<name>A0AAW2A0G9_CULAL</name>
<sequence>DRLQLCFLSAARHVCLQNCAQVGREPWAPLEIRLGRRHVDVRVGEYRLEEIKTEIPE</sequence>
<feature type="non-terminal residue" evidence="1">
    <location>
        <position position="57"/>
    </location>
</feature>
<comment type="caution">
    <text evidence="1">The sequence shown here is derived from an EMBL/GenBank/DDBJ whole genome shotgun (WGS) entry which is preliminary data.</text>
</comment>